<dbReference type="Gene3D" id="3.55.50.60">
    <property type="entry name" value="DotD protein"/>
    <property type="match status" value="1"/>
</dbReference>
<dbReference type="AlphaFoldDB" id="I0ILZ2"/>
<sequence length="164" mass="18436">MMTGCASSSVSFKQKVTSILQDDSAPKILSIAALRISRDWDRLLAYQSHLPPQSLGISRVQKTGTMGRRLTLKYVGPVEPFLRHLGKTARWKLSVIGKRPASQPMIEIRSKKEPLYDILRDAGVQITPAAWIVLRPEGREIDLIYPPPIPSRTSKTQEGRVYEK</sequence>
<reference evidence="1 2" key="1">
    <citation type="journal article" date="2012" name="J. Bacteriol.">
        <title>Complete Genome Sequence of Leptospirillum ferrooxidans Strain C2-3, Isolated from a Fresh Volcanic Ash Deposit on the Island of Miyake, Japan.</title>
        <authorList>
            <person name="Fujimura R."/>
            <person name="Sato Y."/>
            <person name="Nishizawa T."/>
            <person name="Oshima K."/>
            <person name="Kim S.-W."/>
            <person name="Hattori M."/>
            <person name="Kamijo T."/>
            <person name="Ohta H."/>
        </authorList>
    </citation>
    <scope>NUCLEOTIDE SEQUENCE [LARGE SCALE GENOMIC DNA]</scope>
    <source>
        <strain evidence="1 2">C2-3</strain>
    </source>
</reference>
<dbReference type="InterPro" id="IPR031817">
    <property type="entry name" value="DotD"/>
</dbReference>
<keyword evidence="2" id="KW-1185">Reference proteome</keyword>
<name>I0ILZ2_LEPFC</name>
<evidence type="ECO:0000313" key="1">
    <source>
        <dbReference type="EMBL" id="BAM06291.1"/>
    </source>
</evidence>
<dbReference type="Pfam" id="PF16816">
    <property type="entry name" value="DotD"/>
    <property type="match status" value="1"/>
</dbReference>
<dbReference type="InterPro" id="IPR038140">
    <property type="entry name" value="DotD_sf"/>
</dbReference>
<dbReference type="HOGENOM" id="CLU_1466490_0_0_0"/>
<dbReference type="PATRIC" id="fig|1162668.3.peg.676"/>
<gene>
    <name evidence="1" type="primary">dotD</name>
    <name evidence="1" type="ordered locus">LFE_0575</name>
</gene>
<protein>
    <submittedName>
        <fullName evidence="1">Defect in organelle trafficking protein</fullName>
    </submittedName>
</protein>
<dbReference type="KEGG" id="lfc:LFE_0575"/>
<organism evidence="1 2">
    <name type="scientific">Leptospirillum ferrooxidans (strain C2-3)</name>
    <dbReference type="NCBI Taxonomy" id="1162668"/>
    <lineage>
        <taxon>Bacteria</taxon>
        <taxon>Pseudomonadati</taxon>
        <taxon>Nitrospirota</taxon>
        <taxon>Nitrospiria</taxon>
        <taxon>Nitrospirales</taxon>
        <taxon>Nitrospiraceae</taxon>
        <taxon>Leptospirillum</taxon>
    </lineage>
</organism>
<accession>I0ILZ2</accession>
<dbReference type="OrthoDB" id="6399009at2"/>
<reference evidence="2" key="2">
    <citation type="submission" date="2012-03" db="EMBL/GenBank/DDBJ databases">
        <title>The complete genome sequence of the pioneer microbe on fresh volcanic deposit, Leptospirillum ferrooxidans strain C2-3.</title>
        <authorList>
            <person name="Fujimura R."/>
            <person name="Sato Y."/>
            <person name="Nishizawa T."/>
            <person name="Nanba K."/>
            <person name="Oshima K."/>
            <person name="Hattori M."/>
            <person name="Kamijo T."/>
            <person name="Ohta H."/>
        </authorList>
    </citation>
    <scope>NUCLEOTIDE SEQUENCE [LARGE SCALE GENOMIC DNA]</scope>
    <source>
        <strain evidence="2">C2-3</strain>
    </source>
</reference>
<evidence type="ECO:0000313" key="2">
    <source>
        <dbReference type="Proteomes" id="UP000007382"/>
    </source>
</evidence>
<dbReference type="STRING" id="1162668.LFE_0575"/>
<dbReference type="EMBL" id="AP012342">
    <property type="protein sequence ID" value="BAM06291.1"/>
    <property type="molecule type" value="Genomic_DNA"/>
</dbReference>
<proteinExistence type="predicted"/>
<dbReference type="Proteomes" id="UP000007382">
    <property type="component" value="Chromosome"/>
</dbReference>